<evidence type="ECO:0000256" key="3">
    <source>
        <dbReference type="ARBA" id="ARBA00022679"/>
    </source>
</evidence>
<dbReference type="Pfam" id="PF00156">
    <property type="entry name" value="Pribosyltran"/>
    <property type="match status" value="1"/>
</dbReference>
<evidence type="ECO:0000256" key="7">
    <source>
        <dbReference type="ARBA" id="ARBA00023136"/>
    </source>
</evidence>
<dbReference type="GO" id="GO:0016757">
    <property type="term" value="F:glycosyltransferase activity"/>
    <property type="evidence" value="ECO:0007669"/>
    <property type="project" value="UniProtKB-KW"/>
</dbReference>
<dbReference type="NCBIfam" id="NF006613">
    <property type="entry name" value="PRK09177.1"/>
    <property type="match status" value="1"/>
</dbReference>
<evidence type="ECO:0000256" key="4">
    <source>
        <dbReference type="ARBA" id="ARBA00022723"/>
    </source>
</evidence>
<keyword evidence="10" id="KW-1185">Reference proteome</keyword>
<organism evidence="9 10">
    <name type="scientific">Anaeromyxobacter paludicola</name>
    <dbReference type="NCBI Taxonomy" id="2918171"/>
    <lineage>
        <taxon>Bacteria</taxon>
        <taxon>Pseudomonadati</taxon>
        <taxon>Myxococcota</taxon>
        <taxon>Myxococcia</taxon>
        <taxon>Myxococcales</taxon>
        <taxon>Cystobacterineae</taxon>
        <taxon>Anaeromyxobacteraceae</taxon>
        <taxon>Anaeromyxobacter</taxon>
    </lineage>
</organism>
<keyword evidence="3" id="KW-0808">Transferase</keyword>
<dbReference type="PANTHER" id="PTHR39563">
    <property type="entry name" value="XANTHINE PHOSPHORIBOSYLTRANSFERASE"/>
    <property type="match status" value="1"/>
</dbReference>
<keyword evidence="7" id="KW-0472">Membrane</keyword>
<evidence type="ECO:0000256" key="5">
    <source>
        <dbReference type="ARBA" id="ARBA00022726"/>
    </source>
</evidence>
<keyword evidence="6" id="KW-0460">Magnesium</keyword>
<evidence type="ECO:0000313" key="9">
    <source>
        <dbReference type="EMBL" id="BDG10622.1"/>
    </source>
</evidence>
<dbReference type="PANTHER" id="PTHR39563:SF1">
    <property type="entry name" value="XANTHINE-GUANINE PHOSPHORIBOSYLTRANSFERASE"/>
    <property type="match status" value="1"/>
</dbReference>
<evidence type="ECO:0000259" key="8">
    <source>
        <dbReference type="Pfam" id="PF00156"/>
    </source>
</evidence>
<evidence type="ECO:0000313" key="10">
    <source>
        <dbReference type="Proteomes" id="UP001162734"/>
    </source>
</evidence>
<dbReference type="Proteomes" id="UP001162734">
    <property type="component" value="Chromosome"/>
</dbReference>
<dbReference type="SUPFAM" id="SSF53271">
    <property type="entry name" value="PRTase-like"/>
    <property type="match status" value="1"/>
</dbReference>
<keyword evidence="2 9" id="KW-0328">Glycosyltransferase</keyword>
<dbReference type="InterPro" id="IPR000836">
    <property type="entry name" value="PRTase_dom"/>
</dbReference>
<dbReference type="InterPro" id="IPR029057">
    <property type="entry name" value="PRTase-like"/>
</dbReference>
<keyword evidence="1" id="KW-1003">Cell membrane</keyword>
<dbReference type="InterPro" id="IPR023747">
    <property type="entry name" value="Xanthine_Guanine_PRibTrfase"/>
</dbReference>
<proteinExistence type="inferred from homology"/>
<evidence type="ECO:0000256" key="6">
    <source>
        <dbReference type="ARBA" id="ARBA00022842"/>
    </source>
</evidence>
<feature type="domain" description="Phosphoribosyltransferase" evidence="8">
    <location>
        <begin position="38"/>
        <end position="173"/>
    </location>
</feature>
<gene>
    <name evidence="9" type="primary">gpt</name>
    <name evidence="9" type="ORF">AMPC_37350</name>
</gene>
<accession>A0ABM7XFM2</accession>
<reference evidence="10" key="1">
    <citation type="journal article" date="2022" name="Int. J. Syst. Evol. Microbiol.">
        <title>Anaeromyxobacter oryzae sp. nov., Anaeromyxobacter diazotrophicus sp. nov. and Anaeromyxobacter paludicola sp. nov., isolated from paddy soils.</title>
        <authorList>
            <person name="Itoh H."/>
            <person name="Xu Z."/>
            <person name="Mise K."/>
            <person name="Masuda Y."/>
            <person name="Ushijima N."/>
            <person name="Hayakawa C."/>
            <person name="Shiratori Y."/>
            <person name="Senoo K."/>
        </authorList>
    </citation>
    <scope>NUCLEOTIDE SEQUENCE [LARGE SCALE GENOMIC DNA]</scope>
    <source>
        <strain evidence="10">Red630</strain>
    </source>
</reference>
<evidence type="ECO:0000256" key="1">
    <source>
        <dbReference type="ARBA" id="ARBA00022475"/>
    </source>
</evidence>
<name>A0ABM7XFM2_9BACT</name>
<dbReference type="Gene3D" id="3.40.50.2020">
    <property type="match status" value="1"/>
</dbReference>
<keyword evidence="4" id="KW-0479">Metal-binding</keyword>
<sequence>MANDPSAPPDRPGAAARSEDLNPYKDEIVISWPELHRDARYLSRVLHGMGEWKGIIAITRGGLVPAALIARELEIRLIDTVCVVSYGASSAGGAQQKQGELTWLKMVEGDGEGWLLVDDLVDTGRTARAVRERLPKAHFACLYAKPKGRPLVDTFVKEFKQEKWIYFPWDIDYRFVTPIKHGSDAP</sequence>
<protein>
    <submittedName>
        <fullName evidence="9">Xanthine phosphoribosyltransferase</fullName>
    </submittedName>
</protein>
<keyword evidence="5" id="KW-0660">Purine salvage</keyword>
<dbReference type="HAMAP" id="MF_01903">
    <property type="entry name" value="XGPRT"/>
    <property type="match status" value="1"/>
</dbReference>
<evidence type="ECO:0000256" key="2">
    <source>
        <dbReference type="ARBA" id="ARBA00022676"/>
    </source>
</evidence>
<dbReference type="CDD" id="cd06223">
    <property type="entry name" value="PRTases_typeI"/>
    <property type="match status" value="1"/>
</dbReference>
<dbReference type="EMBL" id="AP025592">
    <property type="protein sequence ID" value="BDG10622.1"/>
    <property type="molecule type" value="Genomic_DNA"/>
</dbReference>
<dbReference type="RefSeq" id="WP_248343124.1">
    <property type="nucleotide sequence ID" value="NZ_AP025592.1"/>
</dbReference>